<evidence type="ECO:0000259" key="6">
    <source>
        <dbReference type="Pfam" id="PF06607"/>
    </source>
</evidence>
<feature type="region of interest" description="Disordered" evidence="4">
    <location>
        <begin position="102"/>
        <end position="182"/>
    </location>
</feature>
<dbReference type="SUPFAM" id="SSF57190">
    <property type="entry name" value="Colipase-like"/>
    <property type="match status" value="1"/>
</dbReference>
<accession>A0AAV1YWH7</accession>
<dbReference type="Gene3D" id="2.10.80.10">
    <property type="entry name" value="Lipase, subunit A"/>
    <property type="match status" value="1"/>
</dbReference>
<evidence type="ECO:0000256" key="2">
    <source>
        <dbReference type="ARBA" id="ARBA00022525"/>
    </source>
</evidence>
<dbReference type="AlphaFoldDB" id="A0AAV1YWH7"/>
<dbReference type="PRINTS" id="PR01217">
    <property type="entry name" value="PRICHEXTENSN"/>
</dbReference>
<reference evidence="7 8" key="1">
    <citation type="submission" date="2024-04" db="EMBL/GenBank/DDBJ databases">
        <authorList>
            <person name="Rising A."/>
            <person name="Reimegard J."/>
            <person name="Sonavane S."/>
            <person name="Akerstrom W."/>
            <person name="Nylinder S."/>
            <person name="Hedman E."/>
            <person name="Kallberg Y."/>
        </authorList>
    </citation>
    <scope>NUCLEOTIDE SEQUENCE [LARGE SCALE GENOMIC DNA]</scope>
</reference>
<dbReference type="Pfam" id="PF06607">
    <property type="entry name" value="Prokineticin"/>
    <property type="match status" value="1"/>
</dbReference>
<dbReference type="GO" id="GO:0005576">
    <property type="term" value="C:extracellular region"/>
    <property type="evidence" value="ECO:0007669"/>
    <property type="project" value="UniProtKB-SubCell"/>
</dbReference>
<comment type="subcellular location">
    <subcellularLocation>
        <location evidence="1">Secreted</location>
    </subcellularLocation>
</comment>
<keyword evidence="8" id="KW-1185">Reference proteome</keyword>
<comment type="caution">
    <text evidence="7">The sequence shown here is derived from an EMBL/GenBank/DDBJ whole genome shotgun (WGS) entry which is preliminary data.</text>
</comment>
<dbReference type="EMBL" id="CAXIEN010000008">
    <property type="protein sequence ID" value="CAL1263271.1"/>
    <property type="molecule type" value="Genomic_DNA"/>
</dbReference>
<keyword evidence="2" id="KW-0964">Secreted</keyword>
<proteinExistence type="predicted"/>
<evidence type="ECO:0000256" key="5">
    <source>
        <dbReference type="SAM" id="SignalP"/>
    </source>
</evidence>
<evidence type="ECO:0000256" key="1">
    <source>
        <dbReference type="ARBA" id="ARBA00004613"/>
    </source>
</evidence>
<evidence type="ECO:0000256" key="3">
    <source>
        <dbReference type="ARBA" id="ARBA00023157"/>
    </source>
</evidence>
<evidence type="ECO:0000313" key="7">
    <source>
        <dbReference type="EMBL" id="CAL1263271.1"/>
    </source>
</evidence>
<gene>
    <name evidence="7" type="ORF">LARSCL_LOCUS1411</name>
</gene>
<feature type="chain" id="PRO_5044021816" description="Prokineticin domain-containing protein" evidence="5">
    <location>
        <begin position="20"/>
        <end position="182"/>
    </location>
</feature>
<sequence length="182" mass="20182">MKLLLAAAVLTIFLAISEAKRCRSSEECSEDECCVAKGIFGFRKGECRKLAQNGEECSEKEDAVGFLDEQYIHHCPCASGLSCEPSEVKDLPFIGTIKIDERCVGDSSHTTPAEPEPETEEPEPETEEPEPEPETEEPEPEEPEPEPETEEPEPEPETAEPEPEPETEEPEPEPETEPESEV</sequence>
<evidence type="ECO:0000256" key="4">
    <source>
        <dbReference type="SAM" id="MobiDB-lite"/>
    </source>
</evidence>
<protein>
    <recommendedName>
        <fullName evidence="6">Prokineticin domain-containing protein</fullName>
    </recommendedName>
</protein>
<name>A0AAV1YWH7_9ARAC</name>
<evidence type="ECO:0000313" key="8">
    <source>
        <dbReference type="Proteomes" id="UP001497382"/>
    </source>
</evidence>
<dbReference type="InterPro" id="IPR023569">
    <property type="entry name" value="Prokineticin_domain"/>
</dbReference>
<keyword evidence="3" id="KW-1015">Disulfide bond</keyword>
<feature type="signal peptide" evidence="5">
    <location>
        <begin position="1"/>
        <end position="19"/>
    </location>
</feature>
<feature type="compositionally biased region" description="Acidic residues" evidence="4">
    <location>
        <begin position="115"/>
        <end position="182"/>
    </location>
</feature>
<dbReference type="Proteomes" id="UP001497382">
    <property type="component" value="Unassembled WGS sequence"/>
</dbReference>
<feature type="domain" description="Prokineticin" evidence="6">
    <location>
        <begin position="2"/>
        <end position="85"/>
    </location>
</feature>
<organism evidence="7 8">
    <name type="scientific">Larinioides sclopetarius</name>
    <dbReference type="NCBI Taxonomy" id="280406"/>
    <lineage>
        <taxon>Eukaryota</taxon>
        <taxon>Metazoa</taxon>
        <taxon>Ecdysozoa</taxon>
        <taxon>Arthropoda</taxon>
        <taxon>Chelicerata</taxon>
        <taxon>Arachnida</taxon>
        <taxon>Araneae</taxon>
        <taxon>Araneomorphae</taxon>
        <taxon>Entelegynae</taxon>
        <taxon>Araneoidea</taxon>
        <taxon>Araneidae</taxon>
        <taxon>Larinioides</taxon>
    </lineage>
</organism>
<keyword evidence="5" id="KW-0732">Signal</keyword>